<reference evidence="1" key="1">
    <citation type="journal article" date="2020" name="Fungal Divers.">
        <title>Resolving the Mortierellaceae phylogeny through synthesis of multi-gene phylogenetics and phylogenomics.</title>
        <authorList>
            <person name="Vandepol N."/>
            <person name="Liber J."/>
            <person name="Desiro A."/>
            <person name="Na H."/>
            <person name="Kennedy M."/>
            <person name="Barry K."/>
            <person name="Grigoriev I.V."/>
            <person name="Miller A.N."/>
            <person name="O'Donnell K."/>
            <person name="Stajich J.E."/>
            <person name="Bonito G."/>
        </authorList>
    </citation>
    <scope>NUCLEOTIDE SEQUENCE</scope>
    <source>
        <strain evidence="1">NRRL 2769</strain>
    </source>
</reference>
<proteinExistence type="predicted"/>
<dbReference type="OrthoDB" id="2150604at2759"/>
<dbReference type="Pfam" id="PF07247">
    <property type="entry name" value="AATase"/>
    <property type="match status" value="1"/>
</dbReference>
<gene>
    <name evidence="1" type="ORF">BGZ80_009318</name>
</gene>
<dbReference type="AlphaFoldDB" id="A0A9P6T0K5"/>
<sequence length="511" mass="56813">MTLPVIREVYNLERYSLARANAGTYLNVAVGTRLTLQSKEGQLPKDFAQWLDLLTGPLTWLIQQHSALSVVIGDHLSANPMFLRLPSVDLAKIIRVTSINKLDEFAQVLEYEHAHPFDLTDFEIPLWRIAVVHVKEDDSFYLIYVFMHAIGDGRSAMSLSEQLVEQLNIHAAKPTSLDGKPSLPTVVTSPNDPLPLPMEERVNCDPRLFTLVKEAILSLLLPAFVKKAIEPKYWSGEVDATLEAPHDTRVGMWCLSKEETAQLTQASKAHKTTIQSILFTASCFAIKSVFLSKVEGSKATTTKDKLSYATPVALRPLISPPISPQDQGNYTSELVTKNIQIDLDTGFWDLTKSYREQIIKGTKTPEGVRGMVEHAGLLKYLPNQPGGWEDFLRGQVTKEQHGRMATLKLSNVGKAWDQPSPESVAFKVEEGIFSQSSGLTSSAFTLNAATANGVLSMIGTWQKTTFTSCDRAHLYMAEFKRILLEATEPGRKDYRFQETLLPLHGVKSSVV</sequence>
<organism evidence="1 2">
    <name type="scientific">Entomortierella chlamydospora</name>
    <dbReference type="NCBI Taxonomy" id="101097"/>
    <lineage>
        <taxon>Eukaryota</taxon>
        <taxon>Fungi</taxon>
        <taxon>Fungi incertae sedis</taxon>
        <taxon>Mucoromycota</taxon>
        <taxon>Mortierellomycotina</taxon>
        <taxon>Mortierellomycetes</taxon>
        <taxon>Mortierellales</taxon>
        <taxon>Mortierellaceae</taxon>
        <taxon>Entomortierella</taxon>
    </lineage>
</organism>
<dbReference type="Proteomes" id="UP000703661">
    <property type="component" value="Unassembled WGS sequence"/>
</dbReference>
<dbReference type="Gene3D" id="3.30.559.10">
    <property type="entry name" value="Chloramphenicol acetyltransferase-like domain"/>
    <property type="match status" value="1"/>
</dbReference>
<protein>
    <recommendedName>
        <fullName evidence="3">Alcohol acetyltransferase</fullName>
    </recommendedName>
</protein>
<dbReference type="InterPro" id="IPR052058">
    <property type="entry name" value="Alcohol_O-acetyltransferase"/>
</dbReference>
<evidence type="ECO:0000313" key="1">
    <source>
        <dbReference type="EMBL" id="KAG0016284.1"/>
    </source>
</evidence>
<dbReference type="EMBL" id="JAAAID010000546">
    <property type="protein sequence ID" value="KAG0016284.1"/>
    <property type="molecule type" value="Genomic_DNA"/>
</dbReference>
<dbReference type="InterPro" id="IPR023213">
    <property type="entry name" value="CAT-like_dom_sf"/>
</dbReference>
<dbReference type="InterPro" id="IPR010828">
    <property type="entry name" value="Atf2/Sli1-like"/>
</dbReference>
<dbReference type="PANTHER" id="PTHR28037">
    <property type="entry name" value="ALCOHOL O-ACETYLTRANSFERASE 1-RELATED"/>
    <property type="match status" value="1"/>
</dbReference>
<dbReference type="SUPFAM" id="SSF52777">
    <property type="entry name" value="CoA-dependent acyltransferases"/>
    <property type="match status" value="2"/>
</dbReference>
<comment type="caution">
    <text evidence="1">The sequence shown here is derived from an EMBL/GenBank/DDBJ whole genome shotgun (WGS) entry which is preliminary data.</text>
</comment>
<dbReference type="PANTHER" id="PTHR28037:SF1">
    <property type="entry name" value="ALCOHOL O-ACETYLTRANSFERASE 1-RELATED"/>
    <property type="match status" value="1"/>
</dbReference>
<name>A0A9P6T0K5_9FUNG</name>
<keyword evidence="2" id="KW-1185">Reference proteome</keyword>
<evidence type="ECO:0008006" key="3">
    <source>
        <dbReference type="Google" id="ProtNLM"/>
    </source>
</evidence>
<accession>A0A9P6T0K5</accession>
<dbReference type="Gene3D" id="3.30.559.30">
    <property type="entry name" value="Nonribosomal peptide synthetase, condensation domain"/>
    <property type="match status" value="1"/>
</dbReference>
<evidence type="ECO:0000313" key="2">
    <source>
        <dbReference type="Proteomes" id="UP000703661"/>
    </source>
</evidence>